<dbReference type="InterPro" id="IPR001387">
    <property type="entry name" value="Cro/C1-type_HTH"/>
</dbReference>
<dbReference type="InterPro" id="IPR010982">
    <property type="entry name" value="Lambda_DNA-bd_dom_sf"/>
</dbReference>
<protein>
    <submittedName>
        <fullName evidence="2">Helix-turn-helix domain protein</fullName>
    </submittedName>
</protein>
<dbReference type="CDD" id="cd00093">
    <property type="entry name" value="HTH_XRE"/>
    <property type="match status" value="1"/>
</dbReference>
<gene>
    <name evidence="2" type="ORF">ThimaDRAFT_0432</name>
</gene>
<dbReference type="STRING" id="768671.ThimaDRAFT_0432"/>
<keyword evidence="3" id="KW-1185">Reference proteome</keyword>
<name>F9U681_9GAMM</name>
<sequence length="97" mass="10463">MAEAETNPKRSRALANARGRLAKTLYPDGSLAALRMREGLSQKELAQRIGTSQSRLSRIEAGLDDPLLSTARKLADALSVDLNTISDAVAAKREKQS</sequence>
<dbReference type="Gene3D" id="1.10.260.40">
    <property type="entry name" value="lambda repressor-like DNA-binding domains"/>
    <property type="match status" value="1"/>
</dbReference>
<dbReference type="AlphaFoldDB" id="F9U681"/>
<organism evidence="2 3">
    <name type="scientific">Thiocapsa marina 5811</name>
    <dbReference type="NCBI Taxonomy" id="768671"/>
    <lineage>
        <taxon>Bacteria</taxon>
        <taxon>Pseudomonadati</taxon>
        <taxon>Pseudomonadota</taxon>
        <taxon>Gammaproteobacteria</taxon>
        <taxon>Chromatiales</taxon>
        <taxon>Chromatiaceae</taxon>
        <taxon>Thiocapsa</taxon>
    </lineage>
</organism>
<evidence type="ECO:0000313" key="2">
    <source>
        <dbReference type="EMBL" id="EGV20654.1"/>
    </source>
</evidence>
<reference evidence="2 3" key="1">
    <citation type="submission" date="2011-06" db="EMBL/GenBank/DDBJ databases">
        <title>The draft genome of Thiocapsa marina 5811.</title>
        <authorList>
            <consortium name="US DOE Joint Genome Institute (JGI-PGF)"/>
            <person name="Lucas S."/>
            <person name="Han J."/>
            <person name="Cheng J.-F."/>
            <person name="Goodwin L."/>
            <person name="Pitluck S."/>
            <person name="Peters L."/>
            <person name="Land M.L."/>
            <person name="Hauser L."/>
            <person name="Vogl K."/>
            <person name="Liu Z."/>
            <person name="Imhoff J."/>
            <person name="Thiel V."/>
            <person name="Frigaard N.-U."/>
            <person name="Bryant D."/>
            <person name="Woyke T.J."/>
        </authorList>
    </citation>
    <scope>NUCLEOTIDE SEQUENCE [LARGE SCALE GENOMIC DNA]</scope>
    <source>
        <strain evidence="2 3">5811</strain>
    </source>
</reference>
<dbReference type="SUPFAM" id="SSF47413">
    <property type="entry name" value="lambda repressor-like DNA-binding domains"/>
    <property type="match status" value="1"/>
</dbReference>
<dbReference type="PROSITE" id="PS50943">
    <property type="entry name" value="HTH_CROC1"/>
    <property type="match status" value="1"/>
</dbReference>
<evidence type="ECO:0000313" key="3">
    <source>
        <dbReference type="Proteomes" id="UP000005459"/>
    </source>
</evidence>
<dbReference type="GO" id="GO:0003677">
    <property type="term" value="F:DNA binding"/>
    <property type="evidence" value="ECO:0007669"/>
    <property type="project" value="InterPro"/>
</dbReference>
<dbReference type="SMART" id="SM00530">
    <property type="entry name" value="HTH_XRE"/>
    <property type="match status" value="1"/>
</dbReference>
<dbReference type="Proteomes" id="UP000005459">
    <property type="component" value="Unassembled WGS sequence"/>
</dbReference>
<dbReference type="eggNOG" id="COG1396">
    <property type="taxonomic scope" value="Bacteria"/>
</dbReference>
<accession>F9U681</accession>
<dbReference type="Pfam" id="PF01381">
    <property type="entry name" value="HTH_3"/>
    <property type="match status" value="1"/>
</dbReference>
<dbReference type="EMBL" id="AFWV01000001">
    <property type="protein sequence ID" value="EGV20654.1"/>
    <property type="molecule type" value="Genomic_DNA"/>
</dbReference>
<evidence type="ECO:0000259" key="1">
    <source>
        <dbReference type="PROSITE" id="PS50943"/>
    </source>
</evidence>
<feature type="domain" description="HTH cro/C1-type" evidence="1">
    <location>
        <begin position="31"/>
        <end position="85"/>
    </location>
</feature>
<proteinExistence type="predicted"/>